<evidence type="ECO:0000313" key="2">
    <source>
        <dbReference type="EMBL" id="POS74121.1"/>
    </source>
</evidence>
<gene>
    <name evidence="2" type="ORF">DHEL01_v207486</name>
</gene>
<organism evidence="2 3">
    <name type="scientific">Diaporthe helianthi</name>
    <dbReference type="NCBI Taxonomy" id="158607"/>
    <lineage>
        <taxon>Eukaryota</taxon>
        <taxon>Fungi</taxon>
        <taxon>Dikarya</taxon>
        <taxon>Ascomycota</taxon>
        <taxon>Pezizomycotina</taxon>
        <taxon>Sordariomycetes</taxon>
        <taxon>Sordariomycetidae</taxon>
        <taxon>Diaporthales</taxon>
        <taxon>Diaporthaceae</taxon>
        <taxon>Diaporthe</taxon>
    </lineage>
</organism>
<evidence type="ECO:0000256" key="1">
    <source>
        <dbReference type="SAM" id="MobiDB-lite"/>
    </source>
</evidence>
<feature type="region of interest" description="Disordered" evidence="1">
    <location>
        <begin position="1"/>
        <end position="64"/>
    </location>
</feature>
<dbReference type="OrthoDB" id="5193368at2759"/>
<evidence type="ECO:0000313" key="3">
    <source>
        <dbReference type="Proteomes" id="UP000094444"/>
    </source>
</evidence>
<accession>A0A2P5HV45</accession>
<keyword evidence="3" id="KW-1185">Reference proteome</keyword>
<dbReference type="Proteomes" id="UP000094444">
    <property type="component" value="Unassembled WGS sequence"/>
</dbReference>
<protein>
    <submittedName>
        <fullName evidence="2">Uncharacterized protein</fullName>
    </submittedName>
</protein>
<dbReference type="InParanoid" id="A0A2P5HV45"/>
<sequence>MEPITGPTSTDHPLNQDRKKGGDRATARRQFFPRASGLPRGKVRTAGAPEHASKTNVGDMMPLPLHTIKRPVRVSGLESRQSENFGALIFFHADL</sequence>
<proteinExistence type="predicted"/>
<dbReference type="EMBL" id="MAVT02000680">
    <property type="protein sequence ID" value="POS74121.1"/>
    <property type="molecule type" value="Genomic_DNA"/>
</dbReference>
<feature type="compositionally biased region" description="Polar residues" evidence="1">
    <location>
        <begin position="1"/>
        <end position="13"/>
    </location>
</feature>
<dbReference type="AlphaFoldDB" id="A0A2P5HV45"/>
<comment type="caution">
    <text evidence="2">The sequence shown here is derived from an EMBL/GenBank/DDBJ whole genome shotgun (WGS) entry which is preliminary data.</text>
</comment>
<name>A0A2P5HV45_DIAHE</name>
<reference evidence="2" key="1">
    <citation type="submission" date="2017-09" db="EMBL/GenBank/DDBJ databases">
        <title>Polyketide synthases of a Diaporthe helianthi virulent isolate.</title>
        <authorList>
            <person name="Baroncelli R."/>
        </authorList>
    </citation>
    <scope>NUCLEOTIDE SEQUENCE [LARGE SCALE GENOMIC DNA]</scope>
    <source>
        <strain evidence="2">7/96</strain>
    </source>
</reference>
<feature type="compositionally biased region" description="Basic and acidic residues" evidence="1">
    <location>
        <begin position="14"/>
        <end position="26"/>
    </location>
</feature>